<dbReference type="RefSeq" id="WP_224312779.1">
    <property type="nucleotide sequence ID" value="NZ_JAIRBM010000005.1"/>
</dbReference>
<sequence>MRITYIILALLVFSVVLSMLISQDPERSAALSQMYRNAAFSGETRQIIIAALAIGIGGFIVYLTMTRR</sequence>
<keyword evidence="1" id="KW-1133">Transmembrane helix</keyword>
<keyword evidence="1" id="KW-0812">Transmembrane</keyword>
<reference evidence="2 3" key="1">
    <citation type="submission" date="2021-09" db="EMBL/GenBank/DDBJ databases">
        <title>The complete genome sequence of a new microorganism.</title>
        <authorList>
            <person name="Zi Z."/>
        </authorList>
    </citation>
    <scope>NUCLEOTIDE SEQUENCE [LARGE SCALE GENOMIC DNA]</scope>
    <source>
        <strain evidence="2 3">WGZ8</strain>
    </source>
</reference>
<keyword evidence="3" id="KW-1185">Reference proteome</keyword>
<name>A0ABS7VLP5_9HYPH</name>
<keyword evidence="1" id="KW-0472">Membrane</keyword>
<gene>
    <name evidence="2" type="ORF">K9B37_09185</name>
</gene>
<dbReference type="EMBL" id="JAIRBM010000005">
    <property type="protein sequence ID" value="MBZ6076461.1"/>
    <property type="molecule type" value="Genomic_DNA"/>
</dbReference>
<feature type="transmembrane region" description="Helical" evidence="1">
    <location>
        <begin position="46"/>
        <end position="65"/>
    </location>
</feature>
<evidence type="ECO:0008006" key="4">
    <source>
        <dbReference type="Google" id="ProtNLM"/>
    </source>
</evidence>
<protein>
    <recommendedName>
        <fullName evidence="4">DUF3185 family protein</fullName>
    </recommendedName>
</protein>
<organism evidence="2 3">
    <name type="scientific">Microvirga puerhi</name>
    <dbReference type="NCBI Taxonomy" id="2876078"/>
    <lineage>
        <taxon>Bacteria</taxon>
        <taxon>Pseudomonadati</taxon>
        <taxon>Pseudomonadota</taxon>
        <taxon>Alphaproteobacteria</taxon>
        <taxon>Hyphomicrobiales</taxon>
        <taxon>Methylobacteriaceae</taxon>
        <taxon>Microvirga</taxon>
    </lineage>
</organism>
<evidence type="ECO:0000256" key="1">
    <source>
        <dbReference type="SAM" id="Phobius"/>
    </source>
</evidence>
<comment type="caution">
    <text evidence="2">The sequence shown here is derived from an EMBL/GenBank/DDBJ whole genome shotgun (WGS) entry which is preliminary data.</text>
</comment>
<proteinExistence type="predicted"/>
<evidence type="ECO:0000313" key="2">
    <source>
        <dbReference type="EMBL" id="MBZ6076461.1"/>
    </source>
</evidence>
<accession>A0ABS7VLP5</accession>
<evidence type="ECO:0000313" key="3">
    <source>
        <dbReference type="Proteomes" id="UP000704176"/>
    </source>
</evidence>
<dbReference type="Proteomes" id="UP000704176">
    <property type="component" value="Unassembled WGS sequence"/>
</dbReference>